<keyword evidence="3" id="KW-1185">Reference proteome</keyword>
<feature type="compositionally biased region" description="Basic and acidic residues" evidence="1">
    <location>
        <begin position="19"/>
        <end position="33"/>
    </location>
</feature>
<dbReference type="Proteomes" id="UP001066276">
    <property type="component" value="Chromosome 2_1"/>
</dbReference>
<evidence type="ECO:0000256" key="1">
    <source>
        <dbReference type="SAM" id="MobiDB-lite"/>
    </source>
</evidence>
<sequence length="268" mass="29598">MTLTARSAGPDLPRPIQPSERRRAQGDAEERDTTAQLHNSTVAVEEEGVQNSGKKRKSTSTTITTEVNALHSAPQSPVLPKLKREKKKQRKAQKKVRTDKQKSIWQYFAQQNQSAAPNADNANANSSSPPDLKQTSTAEEWPNPGLTSQNSPTLTADGGQSSKDKSTIFGQLTKGKDNEEKESDLTSKPGRKMLAHTECISARFSTSAELRSLIDRQSKPTDYTNQELEEQRGKERKISSISLQSNQPPQYRLAAGPNGPPLIHCRER</sequence>
<feature type="compositionally biased region" description="Polar residues" evidence="1">
    <location>
        <begin position="145"/>
        <end position="161"/>
    </location>
</feature>
<protein>
    <submittedName>
        <fullName evidence="2">Uncharacterized protein</fullName>
    </submittedName>
</protein>
<organism evidence="2 3">
    <name type="scientific">Pleurodeles waltl</name>
    <name type="common">Iberian ribbed newt</name>
    <dbReference type="NCBI Taxonomy" id="8319"/>
    <lineage>
        <taxon>Eukaryota</taxon>
        <taxon>Metazoa</taxon>
        <taxon>Chordata</taxon>
        <taxon>Craniata</taxon>
        <taxon>Vertebrata</taxon>
        <taxon>Euteleostomi</taxon>
        <taxon>Amphibia</taxon>
        <taxon>Batrachia</taxon>
        <taxon>Caudata</taxon>
        <taxon>Salamandroidea</taxon>
        <taxon>Salamandridae</taxon>
        <taxon>Pleurodelinae</taxon>
        <taxon>Pleurodeles</taxon>
    </lineage>
</organism>
<evidence type="ECO:0000313" key="2">
    <source>
        <dbReference type="EMBL" id="KAJ1196980.1"/>
    </source>
</evidence>
<evidence type="ECO:0000313" key="3">
    <source>
        <dbReference type="Proteomes" id="UP001066276"/>
    </source>
</evidence>
<dbReference type="EMBL" id="JANPWB010000003">
    <property type="protein sequence ID" value="KAJ1196980.1"/>
    <property type="molecule type" value="Genomic_DNA"/>
</dbReference>
<reference evidence="2" key="1">
    <citation type="journal article" date="2022" name="bioRxiv">
        <title>Sequencing and chromosome-scale assembly of the giantPleurodeles waltlgenome.</title>
        <authorList>
            <person name="Brown T."/>
            <person name="Elewa A."/>
            <person name="Iarovenko S."/>
            <person name="Subramanian E."/>
            <person name="Araus A.J."/>
            <person name="Petzold A."/>
            <person name="Susuki M."/>
            <person name="Suzuki K.-i.T."/>
            <person name="Hayashi T."/>
            <person name="Toyoda A."/>
            <person name="Oliveira C."/>
            <person name="Osipova E."/>
            <person name="Leigh N.D."/>
            <person name="Simon A."/>
            <person name="Yun M.H."/>
        </authorList>
    </citation>
    <scope>NUCLEOTIDE SEQUENCE</scope>
    <source>
        <strain evidence="2">20211129_DDA</strain>
        <tissue evidence="2">Liver</tissue>
    </source>
</reference>
<comment type="caution">
    <text evidence="2">The sequence shown here is derived from an EMBL/GenBank/DDBJ whole genome shotgun (WGS) entry which is preliminary data.</text>
</comment>
<feature type="compositionally biased region" description="Basic and acidic residues" evidence="1">
    <location>
        <begin position="229"/>
        <end position="238"/>
    </location>
</feature>
<dbReference type="AlphaFoldDB" id="A0AAV7V9J2"/>
<proteinExistence type="predicted"/>
<gene>
    <name evidence="2" type="ORF">NDU88_000843</name>
</gene>
<feature type="compositionally biased region" description="Basic and acidic residues" evidence="1">
    <location>
        <begin position="174"/>
        <end position="185"/>
    </location>
</feature>
<feature type="compositionally biased region" description="Basic residues" evidence="1">
    <location>
        <begin position="81"/>
        <end position="95"/>
    </location>
</feature>
<feature type="compositionally biased region" description="Polar residues" evidence="1">
    <location>
        <begin position="239"/>
        <end position="249"/>
    </location>
</feature>
<feature type="region of interest" description="Disordered" evidence="1">
    <location>
        <begin position="1"/>
        <end position="192"/>
    </location>
</feature>
<accession>A0AAV7V9J2</accession>
<name>A0AAV7V9J2_PLEWA</name>
<feature type="region of interest" description="Disordered" evidence="1">
    <location>
        <begin position="213"/>
        <end position="268"/>
    </location>
</feature>
<feature type="compositionally biased region" description="Low complexity" evidence="1">
    <location>
        <begin position="109"/>
        <end position="131"/>
    </location>
</feature>